<feature type="transmembrane region" description="Helical" evidence="12">
    <location>
        <begin position="95"/>
        <end position="112"/>
    </location>
</feature>
<keyword evidence="10" id="KW-1208">Phospholipid metabolism</keyword>
<evidence type="ECO:0000256" key="2">
    <source>
        <dbReference type="ARBA" id="ARBA00010441"/>
    </source>
</evidence>
<name>A0A1T5BGT3_9SPHI</name>
<dbReference type="Gene3D" id="1.20.120.1760">
    <property type="match status" value="1"/>
</dbReference>
<feature type="transmembrane region" description="Helical" evidence="12">
    <location>
        <begin position="33"/>
        <end position="51"/>
    </location>
</feature>
<dbReference type="PANTHER" id="PTHR14269">
    <property type="entry name" value="CDP-DIACYLGLYCEROL--GLYCEROL-3-PHOSPHATE 3-PHOSPHATIDYLTRANSFERASE-RELATED"/>
    <property type="match status" value="1"/>
</dbReference>
<dbReference type="RefSeq" id="WP_176146122.1">
    <property type="nucleotide sequence ID" value="NZ_FUYS01000003.1"/>
</dbReference>
<evidence type="ECO:0000313" key="13">
    <source>
        <dbReference type="EMBL" id="SKB46365.1"/>
    </source>
</evidence>
<evidence type="ECO:0000256" key="3">
    <source>
        <dbReference type="ARBA" id="ARBA00022516"/>
    </source>
</evidence>
<keyword evidence="4 11" id="KW-0808">Transferase</keyword>
<evidence type="ECO:0000256" key="12">
    <source>
        <dbReference type="SAM" id="Phobius"/>
    </source>
</evidence>
<dbReference type="InterPro" id="IPR043130">
    <property type="entry name" value="CDP-OH_PTrfase_TM_dom"/>
</dbReference>
<reference evidence="13 14" key="1">
    <citation type="submission" date="2017-02" db="EMBL/GenBank/DDBJ databases">
        <authorList>
            <person name="Peterson S.W."/>
        </authorList>
    </citation>
    <scope>NUCLEOTIDE SEQUENCE [LARGE SCALE GENOMIC DNA]</scope>
    <source>
        <strain evidence="13 14">DSM 22899</strain>
    </source>
</reference>
<evidence type="ECO:0000256" key="8">
    <source>
        <dbReference type="ARBA" id="ARBA00023136"/>
    </source>
</evidence>
<keyword evidence="9" id="KW-0594">Phospholipid biosynthesis</keyword>
<accession>A0A1T5BGT3</accession>
<keyword evidence="14" id="KW-1185">Reference proteome</keyword>
<evidence type="ECO:0000256" key="9">
    <source>
        <dbReference type="ARBA" id="ARBA00023209"/>
    </source>
</evidence>
<proteinExistence type="inferred from homology"/>
<feature type="transmembrane region" description="Helical" evidence="12">
    <location>
        <begin position="7"/>
        <end position="27"/>
    </location>
</feature>
<dbReference type="GO" id="GO:0016020">
    <property type="term" value="C:membrane"/>
    <property type="evidence" value="ECO:0007669"/>
    <property type="project" value="UniProtKB-SubCell"/>
</dbReference>
<comment type="similarity">
    <text evidence="2 11">Belongs to the CDP-alcohol phosphatidyltransferase class-I family.</text>
</comment>
<dbReference type="InterPro" id="IPR000462">
    <property type="entry name" value="CDP-OH_P_trans"/>
</dbReference>
<evidence type="ECO:0000256" key="4">
    <source>
        <dbReference type="ARBA" id="ARBA00022679"/>
    </source>
</evidence>
<dbReference type="AlphaFoldDB" id="A0A1T5BGT3"/>
<keyword evidence="7" id="KW-0443">Lipid metabolism</keyword>
<dbReference type="PANTHER" id="PTHR14269:SF11">
    <property type="entry name" value="CDP-DIACYLGLYCEROL--GLYCEROL-3-PHOSPHATE 3-PHOSPHATIDYLTRANSFERASE"/>
    <property type="match status" value="1"/>
</dbReference>
<keyword evidence="5 12" id="KW-0812">Transmembrane</keyword>
<keyword evidence="6 12" id="KW-1133">Transmembrane helix</keyword>
<gene>
    <name evidence="13" type="ORF">SAMN05660226_01462</name>
</gene>
<comment type="subcellular location">
    <subcellularLocation>
        <location evidence="1">Membrane</location>
        <topology evidence="1">Multi-pass membrane protein</topology>
    </subcellularLocation>
</comment>
<feature type="transmembrane region" description="Helical" evidence="12">
    <location>
        <begin position="72"/>
        <end position="89"/>
    </location>
</feature>
<dbReference type="GO" id="GO:0016780">
    <property type="term" value="F:phosphotransferase activity, for other substituted phosphate groups"/>
    <property type="evidence" value="ECO:0007669"/>
    <property type="project" value="InterPro"/>
</dbReference>
<dbReference type="Pfam" id="PF01066">
    <property type="entry name" value="CDP-OH_P_transf"/>
    <property type="match status" value="1"/>
</dbReference>
<organism evidence="13 14">
    <name type="scientific">Parapedobacter luteus</name>
    <dbReference type="NCBI Taxonomy" id="623280"/>
    <lineage>
        <taxon>Bacteria</taxon>
        <taxon>Pseudomonadati</taxon>
        <taxon>Bacteroidota</taxon>
        <taxon>Sphingobacteriia</taxon>
        <taxon>Sphingobacteriales</taxon>
        <taxon>Sphingobacteriaceae</taxon>
        <taxon>Parapedobacter</taxon>
    </lineage>
</organism>
<dbReference type="GO" id="GO:0046474">
    <property type="term" value="P:glycerophospholipid biosynthetic process"/>
    <property type="evidence" value="ECO:0007669"/>
    <property type="project" value="TreeGrafter"/>
</dbReference>
<protein>
    <submittedName>
        <fullName evidence="13">CDP-diacylglycerol--glycerol-3-phosphate 3-phosphatidyltransferase</fullName>
    </submittedName>
</protein>
<sequence>MQNAYHIVNGITYYRLIAAPVLLLFILTGQQDVFKWLLALSFFTDAIDGYLARRYKVVSVMGAKLDSIADDLTVLMAIVGLLVWHWPFIVQEYAWVLLLLLLFLVQLSLAFIKYGRATSFHTYLAKVAAVFQGIFLVLAFFQPSPSQGLFYVAVAVTALDIIEETIMVLLLPTWQADVKGLHEAWKRRRE</sequence>
<keyword evidence="3" id="KW-0444">Lipid biosynthesis</keyword>
<evidence type="ECO:0000256" key="10">
    <source>
        <dbReference type="ARBA" id="ARBA00023264"/>
    </source>
</evidence>
<dbReference type="STRING" id="623280.SAMN05660226_01462"/>
<feature type="transmembrane region" description="Helical" evidence="12">
    <location>
        <begin position="148"/>
        <end position="171"/>
    </location>
</feature>
<dbReference type="InterPro" id="IPR050324">
    <property type="entry name" value="CDP-alcohol_PTase-I"/>
</dbReference>
<evidence type="ECO:0000256" key="7">
    <source>
        <dbReference type="ARBA" id="ARBA00023098"/>
    </source>
</evidence>
<evidence type="ECO:0000256" key="1">
    <source>
        <dbReference type="ARBA" id="ARBA00004141"/>
    </source>
</evidence>
<keyword evidence="8 12" id="KW-0472">Membrane</keyword>
<evidence type="ECO:0000256" key="11">
    <source>
        <dbReference type="RuleBase" id="RU003750"/>
    </source>
</evidence>
<evidence type="ECO:0000256" key="5">
    <source>
        <dbReference type="ARBA" id="ARBA00022692"/>
    </source>
</evidence>
<dbReference type="EMBL" id="FUYS01000003">
    <property type="protein sequence ID" value="SKB46365.1"/>
    <property type="molecule type" value="Genomic_DNA"/>
</dbReference>
<evidence type="ECO:0000313" key="14">
    <source>
        <dbReference type="Proteomes" id="UP000190541"/>
    </source>
</evidence>
<feature type="transmembrane region" description="Helical" evidence="12">
    <location>
        <begin position="124"/>
        <end position="142"/>
    </location>
</feature>
<dbReference type="Proteomes" id="UP000190541">
    <property type="component" value="Unassembled WGS sequence"/>
</dbReference>
<dbReference type="InterPro" id="IPR048254">
    <property type="entry name" value="CDP_ALCOHOL_P_TRANSF_CS"/>
</dbReference>
<dbReference type="PROSITE" id="PS00379">
    <property type="entry name" value="CDP_ALCOHOL_P_TRANSF"/>
    <property type="match status" value="1"/>
</dbReference>
<evidence type="ECO:0000256" key="6">
    <source>
        <dbReference type="ARBA" id="ARBA00022989"/>
    </source>
</evidence>